<organism evidence="2 3">
    <name type="scientific">Citrobacter freundii</name>
    <dbReference type="NCBI Taxonomy" id="546"/>
    <lineage>
        <taxon>Bacteria</taxon>
        <taxon>Pseudomonadati</taxon>
        <taxon>Pseudomonadota</taxon>
        <taxon>Gammaproteobacteria</taxon>
        <taxon>Enterobacterales</taxon>
        <taxon>Enterobacteriaceae</taxon>
        <taxon>Citrobacter</taxon>
        <taxon>Citrobacter freundii complex</taxon>
    </lineage>
</organism>
<sequence>MDAGVIIDIIFVVCVFWVFFDAANNHIGSYVVGEGIEKGRRKGFHPVVWAALSMFIFPFFWYLITRKSLLATAKEYPATTDKSISFIILFLLVSGLFIYTYKDYLFY</sequence>
<dbReference type="Proteomes" id="UP000512222">
    <property type="component" value="Chromosome"/>
</dbReference>
<name>A0AAE7K8E8_CITFR</name>
<evidence type="ECO:0000256" key="1">
    <source>
        <dbReference type="SAM" id="Phobius"/>
    </source>
</evidence>
<reference evidence="3" key="1">
    <citation type="submission" date="2020-06" db="EMBL/GenBank/DDBJ databases">
        <title>REHAB project genomes.</title>
        <authorList>
            <person name="Shaw L.P."/>
        </authorList>
    </citation>
    <scope>NUCLEOTIDE SEQUENCE [LARGE SCALE GENOMIC DNA]</scope>
    <source>
        <strain evidence="3">RHBSTW-00370</strain>
    </source>
</reference>
<accession>A0AAE7K8E8</accession>
<dbReference type="AlphaFoldDB" id="A0AAE7K8E8"/>
<keyword evidence="1" id="KW-0812">Transmembrane</keyword>
<dbReference type="RefSeq" id="WP_071445100.1">
    <property type="nucleotide sequence ID" value="NZ_CP056573.1"/>
</dbReference>
<feature type="transmembrane region" description="Helical" evidence="1">
    <location>
        <begin position="44"/>
        <end position="64"/>
    </location>
</feature>
<dbReference type="EMBL" id="CP056573">
    <property type="protein sequence ID" value="QLV32780.1"/>
    <property type="molecule type" value="Genomic_DNA"/>
</dbReference>
<keyword evidence="1" id="KW-1133">Transmembrane helix</keyword>
<feature type="transmembrane region" description="Helical" evidence="1">
    <location>
        <begin position="84"/>
        <end position="101"/>
    </location>
</feature>
<gene>
    <name evidence="2" type="ORF">HV178_23610</name>
</gene>
<evidence type="ECO:0000313" key="3">
    <source>
        <dbReference type="Proteomes" id="UP000512222"/>
    </source>
</evidence>
<proteinExistence type="predicted"/>
<protein>
    <submittedName>
        <fullName evidence="2">Uncharacterized protein</fullName>
    </submittedName>
</protein>
<evidence type="ECO:0000313" key="2">
    <source>
        <dbReference type="EMBL" id="QLV32780.1"/>
    </source>
</evidence>
<keyword evidence="1" id="KW-0472">Membrane</keyword>
<feature type="transmembrane region" description="Helical" evidence="1">
    <location>
        <begin position="6"/>
        <end position="23"/>
    </location>
</feature>